<dbReference type="Proteomes" id="UP000036334">
    <property type="component" value="Unassembled WGS sequence"/>
</dbReference>
<dbReference type="GO" id="GO:0052572">
    <property type="term" value="P:response to host immune response"/>
    <property type="evidence" value="ECO:0007669"/>
    <property type="project" value="TreeGrafter"/>
</dbReference>
<evidence type="ECO:0000256" key="1">
    <source>
        <dbReference type="ARBA" id="ARBA00010652"/>
    </source>
</evidence>
<protein>
    <recommendedName>
        <fullName evidence="3">PPE domain-containing protein</fullName>
    </recommendedName>
</protein>
<evidence type="ECO:0000256" key="2">
    <source>
        <dbReference type="SAM" id="MobiDB-lite"/>
    </source>
</evidence>
<accession>A0A0I9U2T2</accession>
<organism evidence="4 5">
    <name type="scientific">Mycobacterium haemophilum</name>
    <dbReference type="NCBI Taxonomy" id="29311"/>
    <lineage>
        <taxon>Bacteria</taxon>
        <taxon>Bacillati</taxon>
        <taxon>Actinomycetota</taxon>
        <taxon>Actinomycetes</taxon>
        <taxon>Mycobacteriales</taxon>
        <taxon>Mycobacteriaceae</taxon>
        <taxon>Mycobacterium</taxon>
    </lineage>
</organism>
<dbReference type="PATRIC" id="fig|29311.20.peg.4237"/>
<proteinExistence type="inferred from homology"/>
<sequence>MMPDSQPSLNTNSAYPFGGSSCQLHYAKLPPEVNSSNIFEGPGSKALWDVIDRFEALADQISVKSASLKNWNQALQGQWSGQSATRMAETAEKLQQWMDDFSQEAWKTALNVRHIAREFVEAQHSMISTAEVAENRAQRETLVAEQSSGLARHDEQIVVLDREYERFWAHDVEVMWRYEIYARDKLASMPSWPEPPRADPELSRIHIRGG</sequence>
<dbReference type="SUPFAM" id="SSF140459">
    <property type="entry name" value="PE/PPE dimer-like"/>
    <property type="match status" value="1"/>
</dbReference>
<dbReference type="InterPro" id="IPR000030">
    <property type="entry name" value="PPE_dom"/>
</dbReference>
<dbReference type="AlphaFoldDB" id="A0A0I9U2T2"/>
<feature type="domain" description="PPE" evidence="3">
    <location>
        <begin position="26"/>
        <end position="189"/>
    </location>
</feature>
<dbReference type="PANTHER" id="PTHR46766:SF1">
    <property type="entry name" value="GLUTAMINE-RICH PROTEIN 2"/>
    <property type="match status" value="1"/>
</dbReference>
<dbReference type="OrthoDB" id="4758515at2"/>
<dbReference type="InterPro" id="IPR038332">
    <property type="entry name" value="PPE_sf"/>
</dbReference>
<dbReference type="RefSeq" id="WP_047317016.1">
    <property type="nucleotide sequence ID" value="NZ_LDPQ01000007.1"/>
</dbReference>
<evidence type="ECO:0000313" key="4">
    <source>
        <dbReference type="EMBL" id="KLO36366.1"/>
    </source>
</evidence>
<feature type="region of interest" description="Disordered" evidence="2">
    <location>
        <begin position="189"/>
        <end position="210"/>
    </location>
</feature>
<dbReference type="Gene3D" id="1.20.1260.20">
    <property type="entry name" value="PPE superfamily"/>
    <property type="match status" value="1"/>
</dbReference>
<name>A0A0I9U2T2_9MYCO</name>
<dbReference type="Pfam" id="PF00823">
    <property type="entry name" value="PPE"/>
    <property type="match status" value="1"/>
</dbReference>
<evidence type="ECO:0000313" key="5">
    <source>
        <dbReference type="Proteomes" id="UP000036334"/>
    </source>
</evidence>
<evidence type="ECO:0000259" key="3">
    <source>
        <dbReference type="Pfam" id="PF00823"/>
    </source>
</evidence>
<dbReference type="PANTHER" id="PTHR46766">
    <property type="entry name" value="GLUTAMINE-RICH PROTEIN 2"/>
    <property type="match status" value="1"/>
</dbReference>
<gene>
    <name evidence="4" type="ORF">ABH38_12435</name>
</gene>
<keyword evidence="5" id="KW-1185">Reference proteome</keyword>
<dbReference type="EMBL" id="LDPR01000009">
    <property type="protein sequence ID" value="KLO36366.1"/>
    <property type="molecule type" value="Genomic_DNA"/>
</dbReference>
<comment type="similarity">
    <text evidence="1">Belongs to the mycobacterial PPE family.</text>
</comment>
<comment type="caution">
    <text evidence="4">The sequence shown here is derived from an EMBL/GenBank/DDBJ whole genome shotgun (WGS) entry which is preliminary data.</text>
</comment>
<reference evidence="4 5" key="1">
    <citation type="submission" date="2015-05" db="EMBL/GenBank/DDBJ databases">
        <title>Genome sequence of Mycobacterium haemophilum.</title>
        <authorList>
            <person name="Greninger A.L."/>
            <person name="Cunningham G."/>
            <person name="Miller S."/>
        </authorList>
    </citation>
    <scope>NUCLEOTIDE SEQUENCE [LARGE SCALE GENOMIC DNA]</scope>
    <source>
        <strain evidence="5">UC1</strain>
    </source>
</reference>